<evidence type="ECO:0000256" key="3">
    <source>
        <dbReference type="PROSITE-ProRule" id="PRU00221"/>
    </source>
</evidence>
<dbReference type="Gene3D" id="3.40.50.300">
    <property type="entry name" value="P-loop containing nucleotide triphosphate hydrolases"/>
    <property type="match status" value="1"/>
</dbReference>
<dbReference type="CDD" id="cd00200">
    <property type="entry name" value="WD40"/>
    <property type="match status" value="1"/>
</dbReference>
<dbReference type="Pfam" id="PF00400">
    <property type="entry name" value="WD40"/>
    <property type="match status" value="4"/>
</dbReference>
<dbReference type="Proteomes" id="UP001172082">
    <property type="component" value="Unassembled WGS sequence"/>
</dbReference>
<evidence type="ECO:0000313" key="7">
    <source>
        <dbReference type="EMBL" id="MDN5205328.1"/>
    </source>
</evidence>
<dbReference type="InterPro" id="IPR027417">
    <property type="entry name" value="P-loop_NTPase"/>
</dbReference>
<dbReference type="SUPFAM" id="SSF50978">
    <property type="entry name" value="WD40 repeat-like"/>
    <property type="match status" value="1"/>
</dbReference>
<organism evidence="7 8">
    <name type="scientific">Splendidivirga corallicola</name>
    <dbReference type="NCBI Taxonomy" id="3051826"/>
    <lineage>
        <taxon>Bacteria</taxon>
        <taxon>Pseudomonadati</taxon>
        <taxon>Bacteroidota</taxon>
        <taxon>Cytophagia</taxon>
        <taxon>Cytophagales</taxon>
        <taxon>Splendidivirgaceae</taxon>
        <taxon>Splendidivirga</taxon>
    </lineage>
</organism>
<feature type="transmembrane region" description="Helical" evidence="5">
    <location>
        <begin position="507"/>
        <end position="527"/>
    </location>
</feature>
<keyword evidence="5" id="KW-0812">Transmembrane</keyword>
<dbReference type="CDD" id="cd06503">
    <property type="entry name" value="ATP-synt_Fo_b"/>
    <property type="match status" value="1"/>
</dbReference>
<reference evidence="7" key="1">
    <citation type="submission" date="2023-06" db="EMBL/GenBank/DDBJ databases">
        <title>Genomic of Parafulvivirga corallium.</title>
        <authorList>
            <person name="Wang G."/>
        </authorList>
    </citation>
    <scope>NUCLEOTIDE SEQUENCE</scope>
    <source>
        <strain evidence="7">BMA10</strain>
    </source>
</reference>
<dbReference type="PANTHER" id="PTHR22847:SF637">
    <property type="entry name" value="WD REPEAT DOMAIN 5B"/>
    <property type="match status" value="1"/>
</dbReference>
<evidence type="ECO:0000256" key="2">
    <source>
        <dbReference type="ARBA" id="ARBA00022737"/>
    </source>
</evidence>
<dbReference type="PANTHER" id="PTHR22847">
    <property type="entry name" value="WD40 REPEAT PROTEIN"/>
    <property type="match status" value="1"/>
</dbReference>
<dbReference type="InterPro" id="IPR036322">
    <property type="entry name" value="WD40_repeat_dom_sf"/>
</dbReference>
<dbReference type="PROSITE" id="PS50082">
    <property type="entry name" value="WD_REPEATS_2"/>
    <property type="match status" value="4"/>
</dbReference>
<sequence length="1049" mass="118980">MANKEIELLDHNGKTDSGVMNPFPGLRPFTINESHLFFGREGQIDEVVSKLSRNRFAAIVGVSGSGKSSLMYCGLIPKLHGGLFVGANSDWEVIITRPGSSPMQNLADSLNAAEANFSNGLEENKAFKRIFTQSILKSSSLGLIDAIKQLIPLNRNIFLLIDQFEELFRYKNSEGSHTAMNEVAGYVNLLIESIRQNEVPLYIALTIRSDFTGNFAQFPELTKMINKSHYLIPQMNREQRKAAIEGPVAVGGGKITPRLIRQVLNDIGDNQDQLPIMQHALMRTWSHWSETKNTEEPIDIKHYYAIGTVEGALSEHANEAYDELSESQKDICEVLFKTITEKGNDESGVRSPTRLDVIAAIGGFKVEDVQEVIEHFRKPERSLLMPPVGVSLEPRSIIDVSHESLIRIWTRLRRWVEEEYEAVQMYLRLCEAAEKYQAGLTTLWRPPDLQLALDWKQKQKPTLVWAQQYDPAFERAMVFLKSSEEAHELEQKNKEALQQRRLRTSKIVALIFGIVMIFSFLLMIYGFSKKLEADEGRAEIIRQNNELQLQNAKIIEQRNESDSLRQLEKEARDLAEQRKDEAERERHNAQESALLAREQANIAEERRQEADSARIYAESQEQKAKESEQEAKEQRAIAEDNSNEAYRLRILSIAKTMAVKSLQIDDGNLKGLLSLQAFQFNENYKGYHLDYDMYAGLYSAYKKLKGDSINRLIGHNGSVRSMVFHPDGKILFTTSGDGRILKWNLEGDDGAHEEIIDNGRNNLSNRVLAISPDGKWLVSGHDADYLELFDLTDKKKKPIQLDAHDSRIWDIEYLPDNRGFISAGADSTVQFYNHKDFRLITKTNSRVNDIAASPDGETIVLAKDNGELEKVNLTTGEKVIIYYNTLQNSFESVTFSHNGDLVAFGERSGLVKILELKNNRLKANLSGFKARVSSIAFGPNDESLAATSFDGEGRIWNMAKLNNQPIVLYDHEDWVWSLTFSPDGTKLVTGSANGLIRMYPTDPRELAEQICPHLIQNFSTRQWYQYVDTDIKYEQTCPDLPIGDNELIK</sequence>
<name>A0ABT8KYZ1_9BACT</name>
<comment type="caution">
    <text evidence="7">The sequence shown here is derived from an EMBL/GenBank/DDBJ whole genome shotgun (WGS) entry which is preliminary data.</text>
</comment>
<protein>
    <recommendedName>
        <fullName evidence="6">Novel STAND NTPase 1 domain-containing protein</fullName>
    </recommendedName>
</protein>
<evidence type="ECO:0000259" key="6">
    <source>
        <dbReference type="Pfam" id="PF20703"/>
    </source>
</evidence>
<keyword evidence="5" id="KW-1133">Transmembrane helix</keyword>
<keyword evidence="8" id="KW-1185">Reference proteome</keyword>
<dbReference type="Gene3D" id="2.130.10.10">
    <property type="entry name" value="YVTN repeat-like/Quinoprotein amine dehydrogenase"/>
    <property type="match status" value="2"/>
</dbReference>
<keyword evidence="1 3" id="KW-0853">WD repeat</keyword>
<feature type="region of interest" description="Disordered" evidence="4">
    <location>
        <begin position="607"/>
        <end position="638"/>
    </location>
</feature>
<feature type="region of interest" description="Disordered" evidence="4">
    <location>
        <begin position="571"/>
        <end position="594"/>
    </location>
</feature>
<gene>
    <name evidence="7" type="ORF">QQ008_28345</name>
</gene>
<keyword evidence="5" id="KW-0472">Membrane</keyword>
<dbReference type="InterPro" id="IPR001680">
    <property type="entry name" value="WD40_rpt"/>
</dbReference>
<keyword evidence="2" id="KW-0677">Repeat</keyword>
<dbReference type="Pfam" id="PF20703">
    <property type="entry name" value="nSTAND1"/>
    <property type="match status" value="1"/>
</dbReference>
<dbReference type="SUPFAM" id="SSF52540">
    <property type="entry name" value="P-loop containing nucleoside triphosphate hydrolases"/>
    <property type="match status" value="1"/>
</dbReference>
<feature type="compositionally biased region" description="Basic and acidic residues" evidence="4">
    <location>
        <begin position="571"/>
        <end position="589"/>
    </location>
</feature>
<dbReference type="EMBL" id="JAUJEA010000016">
    <property type="protein sequence ID" value="MDN5205328.1"/>
    <property type="molecule type" value="Genomic_DNA"/>
</dbReference>
<evidence type="ECO:0000256" key="1">
    <source>
        <dbReference type="ARBA" id="ARBA00022574"/>
    </source>
</evidence>
<evidence type="ECO:0000313" key="8">
    <source>
        <dbReference type="Proteomes" id="UP001172082"/>
    </source>
</evidence>
<feature type="compositionally biased region" description="Basic and acidic residues" evidence="4">
    <location>
        <begin position="620"/>
        <end position="638"/>
    </location>
</feature>
<dbReference type="InterPro" id="IPR049052">
    <property type="entry name" value="nSTAND1"/>
</dbReference>
<feature type="domain" description="Novel STAND NTPase 1" evidence="6">
    <location>
        <begin position="22"/>
        <end position="438"/>
    </location>
</feature>
<feature type="repeat" description="WD" evidence="3">
    <location>
        <begin position="712"/>
        <end position="753"/>
    </location>
</feature>
<feature type="repeat" description="WD" evidence="3">
    <location>
        <begin position="968"/>
        <end position="1009"/>
    </location>
</feature>
<feature type="repeat" description="WD" evidence="3">
    <location>
        <begin position="925"/>
        <end position="958"/>
    </location>
</feature>
<feature type="repeat" description="WD" evidence="3">
    <location>
        <begin position="801"/>
        <end position="842"/>
    </location>
</feature>
<evidence type="ECO:0000256" key="5">
    <source>
        <dbReference type="SAM" id="Phobius"/>
    </source>
</evidence>
<dbReference type="RefSeq" id="WP_346755350.1">
    <property type="nucleotide sequence ID" value="NZ_JAUJEA010000016.1"/>
</dbReference>
<dbReference type="SMART" id="SM00320">
    <property type="entry name" value="WD40"/>
    <property type="match status" value="6"/>
</dbReference>
<evidence type="ECO:0000256" key="4">
    <source>
        <dbReference type="SAM" id="MobiDB-lite"/>
    </source>
</evidence>
<dbReference type="InterPro" id="IPR015943">
    <property type="entry name" value="WD40/YVTN_repeat-like_dom_sf"/>
</dbReference>
<accession>A0ABT8KYZ1</accession>
<proteinExistence type="predicted"/>
<dbReference type="PROSITE" id="PS50294">
    <property type="entry name" value="WD_REPEATS_REGION"/>
    <property type="match status" value="3"/>
</dbReference>